<dbReference type="InterPro" id="IPR013766">
    <property type="entry name" value="Thioredoxin_domain"/>
</dbReference>
<dbReference type="InterPro" id="IPR037944">
    <property type="entry name" value="PRX5-like"/>
</dbReference>
<dbReference type="GO" id="GO:0045454">
    <property type="term" value="P:cell redox homeostasis"/>
    <property type="evidence" value="ECO:0007669"/>
    <property type="project" value="TreeGrafter"/>
</dbReference>
<dbReference type="PANTHER" id="PTHR10430:SF16">
    <property type="entry name" value="PEROXIREDOXIN-5, MITOCHONDRIAL"/>
    <property type="match status" value="1"/>
</dbReference>
<dbReference type="GO" id="GO:0005737">
    <property type="term" value="C:cytoplasm"/>
    <property type="evidence" value="ECO:0007669"/>
    <property type="project" value="TreeGrafter"/>
</dbReference>
<sequence>MSNNVPNVTFKIRARGASIGGKNPFLWNDVSTADIFSGKSIIIFALPAAFTQTSSSTHLPGYEAKYDELKSLGVDEVYCLSVGTSFTMLQWAKNLGIKNVKMLPDAQENFTRLMGMSVEKANGKVSWRYSAYVVNGEIKKIFSEAGMMDDCPDDPFECSDVDTMISHLKK</sequence>
<dbReference type="GO" id="GO:0034599">
    <property type="term" value="P:cellular response to oxidative stress"/>
    <property type="evidence" value="ECO:0007669"/>
    <property type="project" value="InterPro"/>
</dbReference>
<name>A0A0F9FBX8_9ZZZZ</name>
<dbReference type="PROSITE" id="PS51352">
    <property type="entry name" value="THIOREDOXIN_2"/>
    <property type="match status" value="1"/>
</dbReference>
<protein>
    <recommendedName>
        <fullName evidence="3">Thioredoxin domain-containing protein</fullName>
    </recommendedName>
</protein>
<dbReference type="InterPro" id="IPR013740">
    <property type="entry name" value="Redoxin"/>
</dbReference>
<dbReference type="InterPro" id="IPR036249">
    <property type="entry name" value="Thioredoxin-like_sf"/>
</dbReference>
<proteinExistence type="predicted"/>
<dbReference type="EMBL" id="LAZR01021873">
    <property type="protein sequence ID" value="KKL83819.1"/>
    <property type="molecule type" value="Genomic_DNA"/>
</dbReference>
<organism evidence="4">
    <name type="scientific">marine sediment metagenome</name>
    <dbReference type="NCBI Taxonomy" id="412755"/>
    <lineage>
        <taxon>unclassified sequences</taxon>
        <taxon>metagenomes</taxon>
        <taxon>ecological metagenomes</taxon>
    </lineage>
</organism>
<comment type="caution">
    <text evidence="4">The sequence shown here is derived from an EMBL/GenBank/DDBJ whole genome shotgun (WGS) entry which is preliminary data.</text>
</comment>
<reference evidence="4" key="1">
    <citation type="journal article" date="2015" name="Nature">
        <title>Complex archaea that bridge the gap between prokaryotes and eukaryotes.</title>
        <authorList>
            <person name="Spang A."/>
            <person name="Saw J.H."/>
            <person name="Jorgensen S.L."/>
            <person name="Zaremba-Niedzwiedzka K."/>
            <person name="Martijn J."/>
            <person name="Lind A.E."/>
            <person name="van Eijk R."/>
            <person name="Schleper C."/>
            <person name="Guy L."/>
            <person name="Ettema T.J."/>
        </authorList>
    </citation>
    <scope>NUCLEOTIDE SEQUENCE</scope>
</reference>
<evidence type="ECO:0000256" key="2">
    <source>
        <dbReference type="ARBA" id="ARBA00023002"/>
    </source>
</evidence>
<accession>A0A0F9FBX8</accession>
<dbReference type="GO" id="GO:0042744">
    <property type="term" value="P:hydrogen peroxide catabolic process"/>
    <property type="evidence" value="ECO:0007669"/>
    <property type="project" value="TreeGrafter"/>
</dbReference>
<dbReference type="GO" id="GO:0008379">
    <property type="term" value="F:thioredoxin peroxidase activity"/>
    <property type="evidence" value="ECO:0007669"/>
    <property type="project" value="InterPro"/>
</dbReference>
<evidence type="ECO:0000313" key="4">
    <source>
        <dbReference type="EMBL" id="KKL83819.1"/>
    </source>
</evidence>
<feature type="domain" description="Thioredoxin" evidence="3">
    <location>
        <begin position="1"/>
        <end position="147"/>
    </location>
</feature>
<dbReference type="Gene3D" id="3.40.30.10">
    <property type="entry name" value="Glutaredoxin"/>
    <property type="match status" value="1"/>
</dbReference>
<keyword evidence="2" id="KW-0560">Oxidoreductase</keyword>
<keyword evidence="1" id="KW-0575">Peroxidase</keyword>
<evidence type="ECO:0000256" key="1">
    <source>
        <dbReference type="ARBA" id="ARBA00022559"/>
    </source>
</evidence>
<dbReference type="Pfam" id="PF08534">
    <property type="entry name" value="Redoxin"/>
    <property type="match status" value="1"/>
</dbReference>
<dbReference type="SUPFAM" id="SSF52833">
    <property type="entry name" value="Thioredoxin-like"/>
    <property type="match status" value="1"/>
</dbReference>
<dbReference type="AlphaFoldDB" id="A0A0F9FBX8"/>
<dbReference type="PANTHER" id="PTHR10430">
    <property type="entry name" value="PEROXIREDOXIN"/>
    <property type="match status" value="1"/>
</dbReference>
<evidence type="ECO:0000259" key="3">
    <source>
        <dbReference type="PROSITE" id="PS51352"/>
    </source>
</evidence>
<gene>
    <name evidence="4" type="ORF">LCGC14_1970900</name>
</gene>
<dbReference type="CDD" id="cd03013">
    <property type="entry name" value="PRX5_like"/>
    <property type="match status" value="1"/>
</dbReference>